<accession>A0ABQ6ILU6</accession>
<feature type="transmembrane region" description="Helical" evidence="1">
    <location>
        <begin position="104"/>
        <end position="122"/>
    </location>
</feature>
<feature type="transmembrane region" description="Helical" evidence="1">
    <location>
        <begin position="75"/>
        <end position="92"/>
    </location>
</feature>
<protein>
    <submittedName>
        <fullName evidence="2">Membrane protein</fullName>
    </submittedName>
</protein>
<dbReference type="EMBL" id="BSUO01000001">
    <property type="protein sequence ID" value="GMA38904.1"/>
    <property type="molecule type" value="Genomic_DNA"/>
</dbReference>
<sequence length="243" mass="26148">MLVVPFLVGAVHAGLAPTHLPLLICWIVGYLCFAATGLWLRSRRKPVYLRPMLTYGGICLAAGLVLLALQPSLLVWAPVFAPLGGISLWYSWRRDDRALGNDIVTILAASLMTLVAASAGRLGSVTTALTDPPLLGMTLAVALYFVGTSLYVKTLIRERRSRGYKHASIAYHAAATALWLILPWLLPESLRPPALTQGLLVAFFAVTTARAAVLAGRAIRPMKVGLGEIALSTVLTLILLLTW</sequence>
<feature type="transmembrane region" description="Helical" evidence="1">
    <location>
        <begin position="52"/>
        <end position="69"/>
    </location>
</feature>
<feature type="transmembrane region" description="Helical" evidence="1">
    <location>
        <begin position="194"/>
        <end position="213"/>
    </location>
</feature>
<feature type="transmembrane region" description="Helical" evidence="1">
    <location>
        <begin position="164"/>
        <end position="182"/>
    </location>
</feature>
<dbReference type="Proteomes" id="UP001157126">
    <property type="component" value="Unassembled WGS sequence"/>
</dbReference>
<feature type="transmembrane region" description="Helical" evidence="1">
    <location>
        <begin position="20"/>
        <end position="40"/>
    </location>
</feature>
<evidence type="ECO:0000256" key="1">
    <source>
        <dbReference type="SAM" id="Phobius"/>
    </source>
</evidence>
<dbReference type="InterPro" id="IPR025576">
    <property type="entry name" value="YwiC"/>
</dbReference>
<keyword evidence="1" id="KW-1133">Transmembrane helix</keyword>
<keyword evidence="1" id="KW-0472">Membrane</keyword>
<dbReference type="Pfam" id="PF14256">
    <property type="entry name" value="YwiC"/>
    <property type="match status" value="1"/>
</dbReference>
<gene>
    <name evidence="2" type="ORF">GCM10025883_09490</name>
</gene>
<reference evidence="3" key="1">
    <citation type="journal article" date="2019" name="Int. J. Syst. Evol. Microbiol.">
        <title>The Global Catalogue of Microorganisms (GCM) 10K type strain sequencing project: providing services to taxonomists for standard genome sequencing and annotation.</title>
        <authorList>
            <consortium name="The Broad Institute Genomics Platform"/>
            <consortium name="The Broad Institute Genome Sequencing Center for Infectious Disease"/>
            <person name="Wu L."/>
            <person name="Ma J."/>
        </authorList>
    </citation>
    <scope>NUCLEOTIDE SEQUENCE [LARGE SCALE GENOMIC DNA]</scope>
    <source>
        <strain evidence="3">NBRC 113072</strain>
    </source>
</reference>
<name>A0ABQ6ILU6_9MICO</name>
<feature type="transmembrane region" description="Helical" evidence="1">
    <location>
        <begin position="225"/>
        <end position="242"/>
    </location>
</feature>
<evidence type="ECO:0000313" key="3">
    <source>
        <dbReference type="Proteomes" id="UP001157126"/>
    </source>
</evidence>
<keyword evidence="1" id="KW-0812">Transmembrane</keyword>
<feature type="transmembrane region" description="Helical" evidence="1">
    <location>
        <begin position="134"/>
        <end position="152"/>
    </location>
</feature>
<evidence type="ECO:0000313" key="2">
    <source>
        <dbReference type="EMBL" id="GMA38904.1"/>
    </source>
</evidence>
<organism evidence="2 3">
    <name type="scientific">Mobilicoccus caccae</name>
    <dbReference type="NCBI Taxonomy" id="1859295"/>
    <lineage>
        <taxon>Bacteria</taxon>
        <taxon>Bacillati</taxon>
        <taxon>Actinomycetota</taxon>
        <taxon>Actinomycetes</taxon>
        <taxon>Micrococcales</taxon>
        <taxon>Dermatophilaceae</taxon>
        <taxon>Mobilicoccus</taxon>
    </lineage>
</organism>
<comment type="caution">
    <text evidence="2">The sequence shown here is derived from an EMBL/GenBank/DDBJ whole genome shotgun (WGS) entry which is preliminary data.</text>
</comment>
<proteinExistence type="predicted"/>
<keyword evidence="3" id="KW-1185">Reference proteome</keyword>